<keyword evidence="1 4" id="KW-0349">Heme</keyword>
<dbReference type="InterPro" id="IPR050597">
    <property type="entry name" value="Cytochrome_c_Oxidase_Subunit"/>
</dbReference>
<evidence type="ECO:0000256" key="1">
    <source>
        <dbReference type="ARBA" id="ARBA00022617"/>
    </source>
</evidence>
<evidence type="ECO:0000259" key="5">
    <source>
        <dbReference type="PROSITE" id="PS51007"/>
    </source>
</evidence>
<dbReference type="EMBL" id="CP158375">
    <property type="protein sequence ID" value="XDO95415.1"/>
    <property type="molecule type" value="Genomic_DNA"/>
</dbReference>
<dbReference type="GO" id="GO:0020037">
    <property type="term" value="F:heme binding"/>
    <property type="evidence" value="ECO:0007669"/>
    <property type="project" value="InterPro"/>
</dbReference>
<evidence type="ECO:0000256" key="3">
    <source>
        <dbReference type="ARBA" id="ARBA00023004"/>
    </source>
</evidence>
<dbReference type="SUPFAM" id="SSF46626">
    <property type="entry name" value="Cytochrome c"/>
    <property type="match status" value="2"/>
</dbReference>
<name>A0AB39KPA2_9CAUL</name>
<protein>
    <submittedName>
        <fullName evidence="6">C-type cytochrome</fullName>
    </submittedName>
</protein>
<dbReference type="AlphaFoldDB" id="A0AB39KPA2"/>
<evidence type="ECO:0000313" key="6">
    <source>
        <dbReference type="EMBL" id="XDO95415.1"/>
    </source>
</evidence>
<dbReference type="Gene3D" id="1.10.760.10">
    <property type="entry name" value="Cytochrome c-like domain"/>
    <property type="match status" value="2"/>
</dbReference>
<organism evidence="6">
    <name type="scientific">Caulobacter sp. 73W</name>
    <dbReference type="NCBI Taxonomy" id="3161137"/>
    <lineage>
        <taxon>Bacteria</taxon>
        <taxon>Pseudomonadati</taxon>
        <taxon>Pseudomonadota</taxon>
        <taxon>Alphaproteobacteria</taxon>
        <taxon>Caulobacterales</taxon>
        <taxon>Caulobacteraceae</taxon>
        <taxon>Caulobacter</taxon>
    </lineage>
</organism>
<dbReference type="InterPro" id="IPR036909">
    <property type="entry name" value="Cyt_c-like_dom_sf"/>
</dbReference>
<feature type="domain" description="Cytochrome c" evidence="5">
    <location>
        <begin position="26"/>
        <end position="113"/>
    </location>
</feature>
<dbReference type="GO" id="GO:0009055">
    <property type="term" value="F:electron transfer activity"/>
    <property type="evidence" value="ECO:0007669"/>
    <property type="project" value="InterPro"/>
</dbReference>
<evidence type="ECO:0000256" key="4">
    <source>
        <dbReference type="PROSITE-ProRule" id="PRU00433"/>
    </source>
</evidence>
<dbReference type="PROSITE" id="PS51007">
    <property type="entry name" value="CYTC"/>
    <property type="match status" value="2"/>
</dbReference>
<keyword evidence="2 4" id="KW-0479">Metal-binding</keyword>
<keyword evidence="3 4" id="KW-0408">Iron</keyword>
<sequence>MRLCLLGFGGAVGLAACEPQEPPPDAFRRTGELIALSGGDGGARKACFTCHGLEGQGDGQASPRLANLDAAWMQRQLDDYASGRRPDPVMGPIAKHLTAEDRRAVSAWYAALPLPPVSTARSSPVGARLYHQGDAKRGLQPCAACHGDAGEGRGPANPPLAGQPPAYIAEQLNRWAKARRRNDPRDVMLHISRALTPAETDAVSAYATAPSARPLPTP</sequence>
<evidence type="ECO:0000256" key="2">
    <source>
        <dbReference type="ARBA" id="ARBA00022723"/>
    </source>
</evidence>
<feature type="domain" description="Cytochrome c" evidence="5">
    <location>
        <begin position="121"/>
        <end position="211"/>
    </location>
</feature>
<gene>
    <name evidence="6" type="ORF">ABOZ73_11375</name>
</gene>
<dbReference type="Pfam" id="PF00034">
    <property type="entry name" value="Cytochrom_C"/>
    <property type="match status" value="2"/>
</dbReference>
<accession>A0AB39KPA2</accession>
<reference evidence="6" key="1">
    <citation type="submission" date="2024-06" db="EMBL/GenBank/DDBJ databases">
        <title>Caulobacter inopinatus, sp. nov.</title>
        <authorList>
            <person name="Donachie S.P."/>
        </authorList>
    </citation>
    <scope>NUCLEOTIDE SEQUENCE</scope>
    <source>
        <strain evidence="6">73W</strain>
    </source>
</reference>
<dbReference type="RefSeq" id="WP_369058264.1">
    <property type="nucleotide sequence ID" value="NZ_CP158375.1"/>
</dbReference>
<proteinExistence type="predicted"/>
<dbReference type="InterPro" id="IPR009056">
    <property type="entry name" value="Cyt_c-like_dom"/>
</dbReference>
<dbReference type="GO" id="GO:0046872">
    <property type="term" value="F:metal ion binding"/>
    <property type="evidence" value="ECO:0007669"/>
    <property type="project" value="UniProtKB-KW"/>
</dbReference>
<dbReference type="PANTHER" id="PTHR33751:SF11">
    <property type="entry name" value="BLL4483 PROTEIN"/>
    <property type="match status" value="1"/>
</dbReference>
<dbReference type="PANTHER" id="PTHR33751">
    <property type="entry name" value="CBB3-TYPE CYTOCHROME C OXIDASE SUBUNIT FIXP"/>
    <property type="match status" value="1"/>
</dbReference>
<dbReference type="PROSITE" id="PS51257">
    <property type="entry name" value="PROKAR_LIPOPROTEIN"/>
    <property type="match status" value="1"/>
</dbReference>